<dbReference type="InterPro" id="IPR000835">
    <property type="entry name" value="HTH_MarR-typ"/>
</dbReference>
<dbReference type="InterPro" id="IPR036388">
    <property type="entry name" value="WH-like_DNA-bd_sf"/>
</dbReference>
<proteinExistence type="predicted"/>
<feature type="domain" description="HTH marR-type" evidence="4">
    <location>
        <begin position="11"/>
        <end position="144"/>
    </location>
</feature>
<dbReference type="PANTHER" id="PTHR35790">
    <property type="entry name" value="HTH-TYPE TRANSCRIPTIONAL REGULATOR PCHR"/>
    <property type="match status" value="1"/>
</dbReference>
<dbReference type="AlphaFoldDB" id="A0A420EHV6"/>
<evidence type="ECO:0000313" key="6">
    <source>
        <dbReference type="Proteomes" id="UP000286482"/>
    </source>
</evidence>
<dbReference type="Pfam" id="PF12802">
    <property type="entry name" value="MarR_2"/>
    <property type="match status" value="1"/>
</dbReference>
<dbReference type="GO" id="GO:0003677">
    <property type="term" value="F:DNA binding"/>
    <property type="evidence" value="ECO:0007669"/>
    <property type="project" value="UniProtKB-KW"/>
</dbReference>
<dbReference type="InterPro" id="IPR036390">
    <property type="entry name" value="WH_DNA-bd_sf"/>
</dbReference>
<dbReference type="Gene3D" id="1.10.10.10">
    <property type="entry name" value="Winged helix-like DNA-binding domain superfamily/Winged helix DNA-binding domain"/>
    <property type="match status" value="1"/>
</dbReference>
<accession>A0A420EHV6</accession>
<gene>
    <name evidence="5" type="ORF">DBZ36_07295</name>
</gene>
<evidence type="ECO:0000259" key="4">
    <source>
        <dbReference type="PROSITE" id="PS50995"/>
    </source>
</evidence>
<keyword evidence="6" id="KW-1185">Reference proteome</keyword>
<evidence type="ECO:0000256" key="2">
    <source>
        <dbReference type="ARBA" id="ARBA00023125"/>
    </source>
</evidence>
<dbReference type="Proteomes" id="UP000286482">
    <property type="component" value="Unassembled WGS sequence"/>
</dbReference>
<dbReference type="PROSITE" id="PS01117">
    <property type="entry name" value="HTH_MARR_1"/>
    <property type="match status" value="1"/>
</dbReference>
<dbReference type="SUPFAM" id="SSF46785">
    <property type="entry name" value="Winged helix' DNA-binding domain"/>
    <property type="match status" value="1"/>
</dbReference>
<dbReference type="PRINTS" id="PR00598">
    <property type="entry name" value="HTHMARR"/>
</dbReference>
<organism evidence="5 6">
    <name type="scientific">Alginatibacterium sediminis</name>
    <dbReference type="NCBI Taxonomy" id="2164068"/>
    <lineage>
        <taxon>Bacteria</taxon>
        <taxon>Pseudomonadati</taxon>
        <taxon>Pseudomonadota</taxon>
        <taxon>Gammaproteobacteria</taxon>
        <taxon>Alteromonadales</taxon>
        <taxon>Alteromonadaceae</taxon>
        <taxon>Alginatibacterium</taxon>
    </lineage>
</organism>
<dbReference type="OrthoDB" id="8906692at2"/>
<dbReference type="GO" id="GO:0003700">
    <property type="term" value="F:DNA-binding transcription factor activity"/>
    <property type="evidence" value="ECO:0007669"/>
    <property type="project" value="InterPro"/>
</dbReference>
<dbReference type="RefSeq" id="WP_120354245.1">
    <property type="nucleotide sequence ID" value="NZ_RAQO01000004.1"/>
</dbReference>
<keyword evidence="2" id="KW-0238">DNA-binding</keyword>
<sequence>MLEEDHILILEDFLPYRLSVLSNTVSNAIAESYGREFGLSIASWRVMAVVGRFPNSSAAQLTSKTAMDKVAISRATAKLEQQGYLQRQADNDDKRRFSLSLSQEGQAIYQKIIPIAKHYESRLLQDFAPEEQVLLKSLMQRLESTVVDW</sequence>
<evidence type="ECO:0000256" key="3">
    <source>
        <dbReference type="ARBA" id="ARBA00023163"/>
    </source>
</evidence>
<protein>
    <submittedName>
        <fullName evidence="5">MarR family transcriptional regulator</fullName>
    </submittedName>
</protein>
<name>A0A420EHV6_9ALTE</name>
<dbReference type="PANTHER" id="PTHR35790:SF4">
    <property type="entry name" value="HTH-TYPE TRANSCRIPTIONAL REGULATOR PCHR"/>
    <property type="match status" value="1"/>
</dbReference>
<dbReference type="PROSITE" id="PS50995">
    <property type="entry name" value="HTH_MARR_2"/>
    <property type="match status" value="1"/>
</dbReference>
<reference evidence="5 6" key="1">
    <citation type="submission" date="2018-09" db="EMBL/GenBank/DDBJ databases">
        <authorList>
            <person name="Wang Z."/>
        </authorList>
    </citation>
    <scope>NUCLEOTIDE SEQUENCE [LARGE SCALE GENOMIC DNA]</scope>
    <source>
        <strain evidence="5 6">ALS 81</strain>
    </source>
</reference>
<dbReference type="SMART" id="SM00347">
    <property type="entry name" value="HTH_MARR"/>
    <property type="match status" value="1"/>
</dbReference>
<comment type="caution">
    <text evidence="5">The sequence shown here is derived from an EMBL/GenBank/DDBJ whole genome shotgun (WGS) entry which is preliminary data.</text>
</comment>
<dbReference type="EMBL" id="RAQO01000004">
    <property type="protein sequence ID" value="RKF20240.1"/>
    <property type="molecule type" value="Genomic_DNA"/>
</dbReference>
<evidence type="ECO:0000256" key="1">
    <source>
        <dbReference type="ARBA" id="ARBA00023015"/>
    </source>
</evidence>
<evidence type="ECO:0000313" key="5">
    <source>
        <dbReference type="EMBL" id="RKF20240.1"/>
    </source>
</evidence>
<dbReference type="InterPro" id="IPR052067">
    <property type="entry name" value="Metal_resp_HTH_trans_reg"/>
</dbReference>
<keyword evidence="3" id="KW-0804">Transcription</keyword>
<keyword evidence="1" id="KW-0805">Transcription regulation</keyword>
<dbReference type="InterPro" id="IPR023187">
    <property type="entry name" value="Tscrpt_reg_MarR-type_CS"/>
</dbReference>